<name>A0A5E4QYK9_9NEOP</name>
<dbReference type="InterPro" id="IPR036872">
    <property type="entry name" value="CH_dom_sf"/>
</dbReference>
<evidence type="ECO:0000313" key="2">
    <source>
        <dbReference type="EMBL" id="VVD03119.1"/>
    </source>
</evidence>
<accession>A0A5E4QYK9</accession>
<feature type="coiled-coil region" evidence="1">
    <location>
        <begin position="185"/>
        <end position="212"/>
    </location>
</feature>
<keyword evidence="1" id="KW-0175">Coiled coil</keyword>
<protein>
    <submittedName>
        <fullName evidence="2">Uncharacterized protein</fullName>
    </submittedName>
</protein>
<keyword evidence="3" id="KW-1185">Reference proteome</keyword>
<proteinExistence type="predicted"/>
<evidence type="ECO:0000256" key="1">
    <source>
        <dbReference type="SAM" id="Coils"/>
    </source>
</evidence>
<dbReference type="PROSITE" id="PS00019">
    <property type="entry name" value="ACTININ_1"/>
    <property type="match status" value="1"/>
</dbReference>
<feature type="non-terminal residue" evidence="2">
    <location>
        <position position="231"/>
    </location>
</feature>
<dbReference type="Proteomes" id="UP000324832">
    <property type="component" value="Unassembled WGS sequence"/>
</dbReference>
<dbReference type="AlphaFoldDB" id="A0A5E4QYK9"/>
<evidence type="ECO:0000313" key="3">
    <source>
        <dbReference type="Proteomes" id="UP000324832"/>
    </source>
</evidence>
<dbReference type="InterPro" id="IPR001589">
    <property type="entry name" value="Actinin_actin-bd_CS"/>
</dbReference>
<dbReference type="Gene3D" id="1.10.418.10">
    <property type="entry name" value="Calponin-like domain"/>
    <property type="match status" value="1"/>
</dbReference>
<organism evidence="2 3">
    <name type="scientific">Leptidea sinapis</name>
    <dbReference type="NCBI Taxonomy" id="189913"/>
    <lineage>
        <taxon>Eukaryota</taxon>
        <taxon>Metazoa</taxon>
        <taxon>Ecdysozoa</taxon>
        <taxon>Arthropoda</taxon>
        <taxon>Hexapoda</taxon>
        <taxon>Insecta</taxon>
        <taxon>Pterygota</taxon>
        <taxon>Neoptera</taxon>
        <taxon>Endopterygota</taxon>
        <taxon>Lepidoptera</taxon>
        <taxon>Glossata</taxon>
        <taxon>Ditrysia</taxon>
        <taxon>Papilionoidea</taxon>
        <taxon>Pieridae</taxon>
        <taxon>Dismorphiinae</taxon>
        <taxon>Leptidea</taxon>
    </lineage>
</organism>
<gene>
    <name evidence="2" type="ORF">LSINAPIS_LOCUS13174</name>
</gene>
<dbReference type="SUPFAM" id="SSF47576">
    <property type="entry name" value="Calponin-homology domain, CH-domain"/>
    <property type="match status" value="1"/>
</dbReference>
<sequence length="231" mass="26801">MTPPVILSKMTPPHYALNNKLYILRNSNSLISSIDPYVDGWKREIVILMTNTDYSYHLPDNWYYILFAKYIIFSLIAYKDDLDENEAVKKCEKLGSWVPRWIFYFMIASNSRRVLGSTRVRLVRSCSLVSPRYRSASCRLSALESKDASGRGETINHTLALAYLLTGSQYEPGGYAQAVQQRSNMTQREDALKFEQGRIKALQEERLHIQKKTFTKWINSFLQKVHLFVNV</sequence>
<dbReference type="EMBL" id="FZQP02006632">
    <property type="protein sequence ID" value="VVD03119.1"/>
    <property type="molecule type" value="Genomic_DNA"/>
</dbReference>
<reference evidence="2 3" key="1">
    <citation type="submission" date="2017-07" db="EMBL/GenBank/DDBJ databases">
        <authorList>
            <person name="Talla V."/>
            <person name="Backstrom N."/>
        </authorList>
    </citation>
    <scope>NUCLEOTIDE SEQUENCE [LARGE SCALE GENOMIC DNA]</scope>
</reference>